<dbReference type="EnsemblFungi" id="PTTG_04737-t43_1">
    <property type="protein sequence ID" value="PTTG_04737-t43_1-p1"/>
    <property type="gene ID" value="PTTG_04737"/>
</dbReference>
<dbReference type="Proteomes" id="UP000005240">
    <property type="component" value="Unassembled WGS sequence"/>
</dbReference>
<sequence>MGVQTHEAGFKKCLELLSDPLVDTPTMPNNVIQAIKNCNHFTENQTLVSLLMPIIDSISSLEHTETTLSEIWKELLIAHKTIQKVNFYSCFEAFKRHCLETLESQKVDHNDVYVMSMLWPFFFTLNTAVLLSQKNIPFQRSLK</sequence>
<keyword evidence="3" id="KW-1185">Reference proteome</keyword>
<accession>A0A180G8E1</accession>
<reference evidence="2 3" key="3">
    <citation type="journal article" date="2017" name="G3 (Bethesda)">
        <title>Comparative analysis highlights variable genome content of wheat rusts and divergence of the mating loci.</title>
        <authorList>
            <person name="Cuomo C.A."/>
            <person name="Bakkeren G."/>
            <person name="Khalil H.B."/>
            <person name="Panwar V."/>
            <person name="Joly D."/>
            <person name="Linning R."/>
            <person name="Sakthikumar S."/>
            <person name="Song X."/>
            <person name="Adiconis X."/>
            <person name="Fan L."/>
            <person name="Goldberg J.M."/>
            <person name="Levin J.Z."/>
            <person name="Young S."/>
            <person name="Zeng Q."/>
            <person name="Anikster Y."/>
            <person name="Bruce M."/>
            <person name="Wang M."/>
            <person name="Yin C."/>
            <person name="McCallum B."/>
            <person name="Szabo L.J."/>
            <person name="Hulbert S."/>
            <person name="Chen X."/>
            <person name="Fellers J.P."/>
        </authorList>
    </citation>
    <scope>NUCLEOTIDE SEQUENCE</scope>
    <source>
        <strain evidence="3">Isolate 1-1 / race 1 (BBBD)</strain>
        <strain evidence="2">isolate 1-1 / race 1 (BBBD)</strain>
    </source>
</reference>
<reference evidence="1" key="2">
    <citation type="submission" date="2016-05" db="EMBL/GenBank/DDBJ databases">
        <title>Comparative analysis highlights variable genome content of wheat rusts and divergence of the mating loci.</title>
        <authorList>
            <person name="Cuomo C.A."/>
            <person name="Bakkeren G."/>
            <person name="Szabo L."/>
            <person name="Khalil H."/>
            <person name="Joly D."/>
            <person name="Goldberg J."/>
            <person name="Young S."/>
            <person name="Zeng Q."/>
            <person name="Fellers J."/>
        </authorList>
    </citation>
    <scope>NUCLEOTIDE SEQUENCE [LARGE SCALE GENOMIC DNA]</scope>
    <source>
        <strain evidence="1">1-1 BBBD Race 1</strain>
    </source>
</reference>
<reference evidence="2" key="4">
    <citation type="submission" date="2025-05" db="UniProtKB">
        <authorList>
            <consortium name="EnsemblFungi"/>
        </authorList>
    </citation>
    <scope>IDENTIFICATION</scope>
    <source>
        <strain evidence="2">isolate 1-1 / race 1 (BBBD)</strain>
    </source>
</reference>
<proteinExistence type="predicted"/>
<reference evidence="1" key="1">
    <citation type="submission" date="2009-11" db="EMBL/GenBank/DDBJ databases">
        <authorList>
            <consortium name="The Broad Institute Genome Sequencing Platform"/>
            <person name="Ward D."/>
            <person name="Feldgarden M."/>
            <person name="Earl A."/>
            <person name="Young S.K."/>
            <person name="Zeng Q."/>
            <person name="Koehrsen M."/>
            <person name="Alvarado L."/>
            <person name="Berlin A."/>
            <person name="Bochicchio J."/>
            <person name="Borenstein D."/>
            <person name="Chapman S.B."/>
            <person name="Chen Z."/>
            <person name="Engels R."/>
            <person name="Freedman E."/>
            <person name="Gellesch M."/>
            <person name="Goldberg J."/>
            <person name="Griggs A."/>
            <person name="Gujja S."/>
            <person name="Heilman E."/>
            <person name="Heiman D."/>
            <person name="Hepburn T."/>
            <person name="Howarth C."/>
            <person name="Jen D."/>
            <person name="Larson L."/>
            <person name="Lewis B."/>
            <person name="Mehta T."/>
            <person name="Park D."/>
            <person name="Pearson M."/>
            <person name="Roberts A."/>
            <person name="Saif S."/>
            <person name="Shea T."/>
            <person name="Shenoy N."/>
            <person name="Sisk P."/>
            <person name="Stolte C."/>
            <person name="Sykes S."/>
            <person name="Thomson T."/>
            <person name="Walk T."/>
            <person name="White J."/>
            <person name="Yandava C."/>
            <person name="Izard J."/>
            <person name="Baranova O.V."/>
            <person name="Blanton J.M."/>
            <person name="Tanner A.C."/>
            <person name="Dewhirst F.E."/>
            <person name="Haas B."/>
            <person name="Nusbaum C."/>
            <person name="Birren B."/>
        </authorList>
    </citation>
    <scope>NUCLEOTIDE SEQUENCE [LARGE SCALE GENOMIC DNA]</scope>
    <source>
        <strain evidence="1">1-1 BBBD Race 1</strain>
    </source>
</reference>
<gene>
    <name evidence="1" type="ORF">PTTG_04737</name>
</gene>
<evidence type="ECO:0000313" key="3">
    <source>
        <dbReference type="Proteomes" id="UP000005240"/>
    </source>
</evidence>
<protein>
    <submittedName>
        <fullName evidence="1 2">Uncharacterized protein</fullName>
    </submittedName>
</protein>
<dbReference type="AlphaFoldDB" id="A0A180G8E1"/>
<evidence type="ECO:0000313" key="2">
    <source>
        <dbReference type="EnsemblFungi" id="PTTG_04737-t43_1-p1"/>
    </source>
</evidence>
<dbReference type="OrthoDB" id="2506168at2759"/>
<evidence type="ECO:0000313" key="1">
    <source>
        <dbReference type="EMBL" id="OAV88965.1"/>
    </source>
</evidence>
<name>A0A180G8E1_PUCT1</name>
<organism evidence="1">
    <name type="scientific">Puccinia triticina (isolate 1-1 / race 1 (BBBD))</name>
    <name type="common">Brown leaf rust fungus</name>
    <dbReference type="NCBI Taxonomy" id="630390"/>
    <lineage>
        <taxon>Eukaryota</taxon>
        <taxon>Fungi</taxon>
        <taxon>Dikarya</taxon>
        <taxon>Basidiomycota</taxon>
        <taxon>Pucciniomycotina</taxon>
        <taxon>Pucciniomycetes</taxon>
        <taxon>Pucciniales</taxon>
        <taxon>Pucciniaceae</taxon>
        <taxon>Puccinia</taxon>
    </lineage>
</organism>
<dbReference type="EMBL" id="ADAS02000146">
    <property type="protein sequence ID" value="OAV88965.1"/>
    <property type="molecule type" value="Genomic_DNA"/>
</dbReference>